<keyword evidence="3" id="KW-1185">Reference proteome</keyword>
<reference evidence="2" key="1">
    <citation type="journal article" date="2021" name="Front. Microbiol.">
        <title>Comprehensive Comparative Genomics and Phenotyping of Methylobacterium Species.</title>
        <authorList>
            <person name="Alessa O."/>
            <person name="Ogura Y."/>
            <person name="Fujitani Y."/>
            <person name="Takami H."/>
            <person name="Hayashi T."/>
            <person name="Sahin N."/>
            <person name="Tani A."/>
        </authorList>
    </citation>
    <scope>NUCLEOTIDE SEQUENCE</scope>
    <source>
        <strain evidence="2">NBRC 15686</strain>
    </source>
</reference>
<reference evidence="2" key="2">
    <citation type="submission" date="2021-08" db="EMBL/GenBank/DDBJ databases">
        <authorList>
            <person name="Tani A."/>
            <person name="Ola A."/>
            <person name="Ogura Y."/>
            <person name="Katsura K."/>
            <person name="Hayashi T."/>
        </authorList>
    </citation>
    <scope>NUCLEOTIDE SEQUENCE</scope>
    <source>
        <strain evidence="2">NBRC 15686</strain>
    </source>
</reference>
<evidence type="ECO:0000313" key="2">
    <source>
        <dbReference type="EMBL" id="GJE64364.1"/>
    </source>
</evidence>
<proteinExistence type="predicted"/>
<feature type="domain" description="Prokaryotic E2" evidence="1">
    <location>
        <begin position="7"/>
        <end position="66"/>
    </location>
</feature>
<accession>A0ABQ4UAJ1</accession>
<evidence type="ECO:0000259" key="1">
    <source>
        <dbReference type="Pfam" id="PF20298"/>
    </source>
</evidence>
<dbReference type="Proteomes" id="UP001055039">
    <property type="component" value="Unassembled WGS sequence"/>
</dbReference>
<comment type="caution">
    <text evidence="2">The sequence shown here is derived from an EMBL/GenBank/DDBJ whole genome shotgun (WGS) entry which is preliminary data.</text>
</comment>
<gene>
    <name evidence="2" type="ORF">LNAOJCKE_1568</name>
</gene>
<sequence length="153" mass="16861">MQLRMPPPNEFPARCYERHIKDGGWFCLGLSSGWMVEDAQTACDWWSTLGDFLRLQRVAPPTGLWPDHNALSHGEAGRHHRDALALAAEVGLLEEYERHVVGDATVVSALYGRLARDGKKLLNGRAPCPCGLRRRGKPSCGGTVHVGTWSSNC</sequence>
<dbReference type="Pfam" id="PF20298">
    <property type="entry name" value="E2-ntca"/>
    <property type="match status" value="1"/>
</dbReference>
<dbReference type="EMBL" id="BPRC01000003">
    <property type="protein sequence ID" value="GJE64364.1"/>
    <property type="molecule type" value="Genomic_DNA"/>
</dbReference>
<organism evidence="2 3">
    <name type="scientific">Methylorubrum aminovorans</name>
    <dbReference type="NCBI Taxonomy" id="269069"/>
    <lineage>
        <taxon>Bacteria</taxon>
        <taxon>Pseudomonadati</taxon>
        <taxon>Pseudomonadota</taxon>
        <taxon>Alphaproteobacteria</taxon>
        <taxon>Hyphomicrobiales</taxon>
        <taxon>Methylobacteriaceae</taxon>
        <taxon>Methylorubrum</taxon>
    </lineage>
</organism>
<dbReference type="InterPro" id="IPR046891">
    <property type="entry name" value="E2-ntca"/>
</dbReference>
<name>A0ABQ4UAJ1_9HYPH</name>
<protein>
    <recommendedName>
        <fullName evidence="1">Prokaryotic E2 domain-containing protein</fullName>
    </recommendedName>
</protein>
<evidence type="ECO:0000313" key="3">
    <source>
        <dbReference type="Proteomes" id="UP001055039"/>
    </source>
</evidence>